<evidence type="ECO:0000313" key="5">
    <source>
        <dbReference type="EMBL" id="KAK4267503.1"/>
    </source>
</evidence>
<sequence length="416" mass="46489">MMTKQSSNLADGSSSESWLDDACILDIDFFVKTLSGIKSKGVCADLIGSVITHYASKWLPEISSVDVAERSLTQLQEAPERVAVSWMKKRFFVEALIGVLPPEKTSIPCNFLLQLLRTANMFGVEAAFRSELEKRISRQLDEASLKELMIPSFNHTCGTLLDVDLVIRLVNGLMSLDREVVKSGAALVKVAKLVDSYLAEAAIDANLSLSEFVALAGALPSHARATNDGLYRAIDTYLKVHAGVSKQERKGLCRLIDSSKLTAEASLHAAQNERLPVRAVLEVLLSEQAKRSHRRHHPLESSEQAARCGLRREVMEIKKLKEEVVRLQSQCNAMQAQMERMTEKRKLGFFRWKKPAIIPTFAAGGGLSRSVEMNDNEDDKDEVDGLVGFRRQTPMHVRTRLLKPKTHHPKWRRSMS</sequence>
<accession>A0AAE1MMX2</accession>
<dbReference type="EMBL" id="JAWXYG010000007">
    <property type="protein sequence ID" value="KAK4267503.1"/>
    <property type="molecule type" value="Genomic_DNA"/>
</dbReference>
<dbReference type="InterPro" id="IPR043454">
    <property type="entry name" value="NPH3/RPT2-like"/>
</dbReference>
<protein>
    <recommendedName>
        <fullName evidence="4">NPH3 domain-containing protein</fullName>
    </recommendedName>
</protein>
<feature type="domain" description="NPH3" evidence="4">
    <location>
        <begin position="16"/>
        <end position="290"/>
    </location>
</feature>
<keyword evidence="6" id="KW-1185">Reference proteome</keyword>
<evidence type="ECO:0000256" key="2">
    <source>
        <dbReference type="PROSITE-ProRule" id="PRU00982"/>
    </source>
</evidence>
<dbReference type="AlphaFoldDB" id="A0AAE1MMX2"/>
<dbReference type="Pfam" id="PF03000">
    <property type="entry name" value="NPH3"/>
    <property type="match status" value="1"/>
</dbReference>
<keyword evidence="3" id="KW-0175">Coiled coil</keyword>
<evidence type="ECO:0000259" key="4">
    <source>
        <dbReference type="PROSITE" id="PS51649"/>
    </source>
</evidence>
<dbReference type="Proteomes" id="UP001293593">
    <property type="component" value="Unassembled WGS sequence"/>
</dbReference>
<gene>
    <name evidence="5" type="ORF">QN277_024276</name>
</gene>
<keyword evidence="1" id="KW-0833">Ubl conjugation pathway</keyword>
<proteinExistence type="inferred from homology"/>
<dbReference type="InterPro" id="IPR027356">
    <property type="entry name" value="NPH3_dom"/>
</dbReference>
<feature type="coiled-coil region" evidence="3">
    <location>
        <begin position="310"/>
        <end position="344"/>
    </location>
</feature>
<reference evidence="5" key="1">
    <citation type="submission" date="2023-10" db="EMBL/GenBank/DDBJ databases">
        <title>Chromosome-level genome of the transformable northern wattle, Acacia crassicarpa.</title>
        <authorList>
            <person name="Massaro I."/>
            <person name="Sinha N.R."/>
            <person name="Poethig S."/>
            <person name="Leichty A.R."/>
        </authorList>
    </citation>
    <scope>NUCLEOTIDE SEQUENCE</scope>
    <source>
        <strain evidence="5">Acra3RX</strain>
        <tissue evidence="5">Leaf</tissue>
    </source>
</reference>
<comment type="caution">
    <text evidence="5">The sequence shown here is derived from an EMBL/GenBank/DDBJ whole genome shotgun (WGS) entry which is preliminary data.</text>
</comment>
<dbReference type="PANTHER" id="PTHR32370">
    <property type="entry name" value="OS12G0117600 PROTEIN"/>
    <property type="match status" value="1"/>
</dbReference>
<evidence type="ECO:0000313" key="6">
    <source>
        <dbReference type="Proteomes" id="UP001293593"/>
    </source>
</evidence>
<evidence type="ECO:0000256" key="1">
    <source>
        <dbReference type="ARBA" id="ARBA00022786"/>
    </source>
</evidence>
<dbReference type="PROSITE" id="PS51649">
    <property type="entry name" value="NPH3"/>
    <property type="match status" value="1"/>
</dbReference>
<organism evidence="5 6">
    <name type="scientific">Acacia crassicarpa</name>
    <name type="common">northern wattle</name>
    <dbReference type="NCBI Taxonomy" id="499986"/>
    <lineage>
        <taxon>Eukaryota</taxon>
        <taxon>Viridiplantae</taxon>
        <taxon>Streptophyta</taxon>
        <taxon>Embryophyta</taxon>
        <taxon>Tracheophyta</taxon>
        <taxon>Spermatophyta</taxon>
        <taxon>Magnoliopsida</taxon>
        <taxon>eudicotyledons</taxon>
        <taxon>Gunneridae</taxon>
        <taxon>Pentapetalae</taxon>
        <taxon>rosids</taxon>
        <taxon>fabids</taxon>
        <taxon>Fabales</taxon>
        <taxon>Fabaceae</taxon>
        <taxon>Caesalpinioideae</taxon>
        <taxon>mimosoid clade</taxon>
        <taxon>Acacieae</taxon>
        <taxon>Acacia</taxon>
    </lineage>
</organism>
<comment type="similarity">
    <text evidence="2">Belongs to the NPH3 family.</text>
</comment>
<name>A0AAE1MMX2_9FABA</name>
<evidence type="ECO:0000256" key="3">
    <source>
        <dbReference type="SAM" id="Coils"/>
    </source>
</evidence>